<protein>
    <submittedName>
        <fullName evidence="2">GAF domain-containing protein</fullName>
    </submittedName>
</protein>
<evidence type="ECO:0000313" key="3">
    <source>
        <dbReference type="Proteomes" id="UP000473325"/>
    </source>
</evidence>
<keyword evidence="3" id="KW-1185">Reference proteome</keyword>
<dbReference type="Proteomes" id="UP000473325">
    <property type="component" value="Unassembled WGS sequence"/>
</dbReference>
<feature type="domain" description="GAF" evidence="1">
    <location>
        <begin position="136"/>
        <end position="279"/>
    </location>
</feature>
<dbReference type="RefSeq" id="WP_160877816.1">
    <property type="nucleotide sequence ID" value="NZ_WUEK01000005.1"/>
</dbReference>
<dbReference type="PANTHER" id="PTHR43102">
    <property type="entry name" value="SLR1143 PROTEIN"/>
    <property type="match status" value="1"/>
</dbReference>
<sequence>MSTIAAEQLRLRSHDYRAPSAADVRRLLAATGDEVDSPWRAACEQLELDDSPDTLTLADLERVATTVGRGGGVVGLLARSTAIRIATYRELAARAEQAAAPPWDWARRALDELLRTRVPSRRRLQEIADLDPFSPEIRPDLDQVAARAAQRTGAATGAVNILLEGAQGTVGQHGMPQWILRAGGTPAEWSFCSTIRRTREPHVVPDAHADVLHRVNPLVFHEGTASYAGVPLVTPRGEVVGTCCVVDTQAREFTDADLAALAEEAATVVETLEERRSARARRGELSG</sequence>
<comment type="caution">
    <text evidence="2">The sequence shown here is derived from an EMBL/GenBank/DDBJ whole genome shotgun (WGS) entry which is preliminary data.</text>
</comment>
<dbReference type="SUPFAM" id="SSF55781">
    <property type="entry name" value="GAF domain-like"/>
    <property type="match status" value="1"/>
</dbReference>
<name>A0A6L7F107_9ACTN</name>
<dbReference type="SMART" id="SM00065">
    <property type="entry name" value="GAF"/>
    <property type="match status" value="1"/>
</dbReference>
<evidence type="ECO:0000259" key="1">
    <source>
        <dbReference type="SMART" id="SM00065"/>
    </source>
</evidence>
<proteinExistence type="predicted"/>
<dbReference type="InterPro" id="IPR003018">
    <property type="entry name" value="GAF"/>
</dbReference>
<dbReference type="AlphaFoldDB" id="A0A6L7F107"/>
<dbReference type="Pfam" id="PF01590">
    <property type="entry name" value="GAF"/>
    <property type="match status" value="1"/>
</dbReference>
<evidence type="ECO:0000313" key="2">
    <source>
        <dbReference type="EMBL" id="MXG89922.1"/>
    </source>
</evidence>
<dbReference type="PANTHER" id="PTHR43102:SF2">
    <property type="entry name" value="GAF DOMAIN-CONTAINING PROTEIN"/>
    <property type="match status" value="1"/>
</dbReference>
<reference evidence="2 3" key="1">
    <citation type="submission" date="2019-12" db="EMBL/GenBank/DDBJ databases">
        <authorList>
            <person name="Kun Z."/>
        </authorList>
    </citation>
    <scope>NUCLEOTIDE SEQUENCE [LARGE SCALE GENOMIC DNA]</scope>
    <source>
        <strain evidence="2 3">YIM 123512</strain>
    </source>
</reference>
<gene>
    <name evidence="2" type="ORF">GRQ65_10195</name>
</gene>
<accession>A0A6L7F107</accession>
<dbReference type="InterPro" id="IPR029016">
    <property type="entry name" value="GAF-like_dom_sf"/>
</dbReference>
<organism evidence="2 3">
    <name type="scientific">Nocardioides flavescens</name>
    <dbReference type="NCBI Taxonomy" id="2691959"/>
    <lineage>
        <taxon>Bacteria</taxon>
        <taxon>Bacillati</taxon>
        <taxon>Actinomycetota</taxon>
        <taxon>Actinomycetes</taxon>
        <taxon>Propionibacteriales</taxon>
        <taxon>Nocardioidaceae</taxon>
        <taxon>Nocardioides</taxon>
    </lineage>
</organism>
<dbReference type="Gene3D" id="3.30.450.40">
    <property type="match status" value="1"/>
</dbReference>
<dbReference type="EMBL" id="WUEK01000005">
    <property type="protein sequence ID" value="MXG89922.1"/>
    <property type="molecule type" value="Genomic_DNA"/>
</dbReference>